<keyword evidence="6" id="KW-0444">Lipid biosynthesis</keyword>
<dbReference type="PANTHER" id="PTHR11815:SF10">
    <property type="entry name" value="SUCCINATE--COA LIGASE [GDP-FORMING] SUBUNIT BETA, MITOCHONDRIAL"/>
    <property type="match status" value="1"/>
</dbReference>
<dbReference type="GO" id="GO:0005524">
    <property type="term" value="F:ATP binding"/>
    <property type="evidence" value="ECO:0007669"/>
    <property type="project" value="UniProtKB-KW"/>
</dbReference>
<dbReference type="EMBL" id="MF362218">
    <property type="protein sequence ID" value="AWK67834.1"/>
    <property type="molecule type" value="mRNA"/>
</dbReference>
<evidence type="ECO:0000256" key="7">
    <source>
        <dbReference type="ARBA" id="ARBA00022679"/>
    </source>
</evidence>
<dbReference type="EC" id="2.3.3.8" evidence="4"/>
<dbReference type="Gene3D" id="3.30.470.110">
    <property type="match status" value="1"/>
</dbReference>
<evidence type="ECO:0000256" key="1">
    <source>
        <dbReference type="ARBA" id="ARBA00004496"/>
    </source>
</evidence>
<organism evidence="15">
    <name type="scientific">Dunaliella tertiolecta</name>
    <name type="common">Green alga</name>
    <dbReference type="NCBI Taxonomy" id="3047"/>
    <lineage>
        <taxon>Eukaryota</taxon>
        <taxon>Viridiplantae</taxon>
        <taxon>Chlorophyta</taxon>
        <taxon>core chlorophytes</taxon>
        <taxon>Chlorophyceae</taxon>
        <taxon>CS clade</taxon>
        <taxon>Chlamydomonadales</taxon>
        <taxon>Dunaliellaceae</taxon>
        <taxon>Dunaliella</taxon>
    </lineage>
</organism>
<dbReference type="GO" id="GO:0004775">
    <property type="term" value="F:succinate-CoA ligase (ADP-forming) activity"/>
    <property type="evidence" value="ECO:0007669"/>
    <property type="project" value="TreeGrafter"/>
</dbReference>
<keyword evidence="7" id="KW-0808">Transferase</keyword>
<keyword evidence="9" id="KW-0067">ATP-binding</keyword>
<evidence type="ECO:0000313" key="15">
    <source>
        <dbReference type="EMBL" id="AWK67834.1"/>
    </source>
</evidence>
<keyword evidence="5" id="KW-0963">Cytoplasm</keyword>
<evidence type="ECO:0000256" key="11">
    <source>
        <dbReference type="ARBA" id="ARBA00023315"/>
    </source>
</evidence>
<evidence type="ECO:0000256" key="8">
    <source>
        <dbReference type="ARBA" id="ARBA00022741"/>
    </source>
</evidence>
<evidence type="ECO:0000256" key="3">
    <source>
        <dbReference type="ARBA" id="ARBA00011412"/>
    </source>
</evidence>
<dbReference type="InterPro" id="IPR016102">
    <property type="entry name" value="Succinyl-CoA_synth-like"/>
</dbReference>
<dbReference type="SUPFAM" id="SSF52210">
    <property type="entry name" value="Succinyl-CoA synthetase domains"/>
    <property type="match status" value="1"/>
</dbReference>
<evidence type="ECO:0000259" key="14">
    <source>
        <dbReference type="Pfam" id="PF24948"/>
    </source>
</evidence>
<feature type="domain" description="ATP-citrate synthase citrate-binding" evidence="13">
    <location>
        <begin position="243"/>
        <end position="419"/>
    </location>
</feature>
<dbReference type="GO" id="GO:0006104">
    <property type="term" value="P:succinyl-CoA metabolic process"/>
    <property type="evidence" value="ECO:0007669"/>
    <property type="project" value="TreeGrafter"/>
</dbReference>
<dbReference type="GO" id="GO:0006629">
    <property type="term" value="P:lipid metabolic process"/>
    <property type="evidence" value="ECO:0007669"/>
    <property type="project" value="UniProtKB-KW"/>
</dbReference>
<dbReference type="Pfam" id="PF24948">
    <property type="entry name" value="Citrate_synth_N"/>
    <property type="match status" value="1"/>
</dbReference>
<protein>
    <recommendedName>
        <fullName evidence="4">ATP citrate synthase</fullName>
        <ecNumber evidence="4">2.3.3.8</ecNumber>
    </recommendedName>
</protein>
<dbReference type="SUPFAM" id="SSF56059">
    <property type="entry name" value="Glutathione synthetase ATP-binding domain-like"/>
    <property type="match status" value="1"/>
</dbReference>
<feature type="domain" description="ATP-citrate synthase ATP-grasp" evidence="14">
    <location>
        <begin position="2"/>
        <end position="232"/>
    </location>
</feature>
<keyword evidence="10" id="KW-0443">Lipid metabolism</keyword>
<dbReference type="FunFam" id="3.40.50.261:FF:000008">
    <property type="entry name" value="ATP-citrate synthase alpha chain protein"/>
    <property type="match status" value="1"/>
</dbReference>
<dbReference type="Pfam" id="PF16114">
    <property type="entry name" value="Citrate_bind"/>
    <property type="match status" value="1"/>
</dbReference>
<reference evidence="15" key="2">
    <citation type="submission" date="2017-06" db="EMBL/GenBank/DDBJ databases">
        <authorList>
            <person name="Kim H.J."/>
            <person name="Triplett B.A."/>
        </authorList>
    </citation>
    <scope>NUCLEOTIDE SEQUENCE</scope>
</reference>
<keyword evidence="8" id="KW-0547">Nucleotide-binding</keyword>
<dbReference type="GO" id="GO:0003878">
    <property type="term" value="F:ATP citrate synthase activity"/>
    <property type="evidence" value="ECO:0007669"/>
    <property type="project" value="UniProtKB-EC"/>
</dbReference>
<comment type="catalytic activity">
    <reaction evidence="12">
        <text>oxaloacetate + acetyl-CoA + ADP + phosphate = citrate + ATP + CoA</text>
        <dbReference type="Rhea" id="RHEA:21160"/>
        <dbReference type="ChEBI" id="CHEBI:16452"/>
        <dbReference type="ChEBI" id="CHEBI:16947"/>
        <dbReference type="ChEBI" id="CHEBI:30616"/>
        <dbReference type="ChEBI" id="CHEBI:43474"/>
        <dbReference type="ChEBI" id="CHEBI:57287"/>
        <dbReference type="ChEBI" id="CHEBI:57288"/>
        <dbReference type="ChEBI" id="CHEBI:456216"/>
        <dbReference type="EC" id="2.3.3.8"/>
    </reaction>
</comment>
<keyword evidence="11" id="KW-0012">Acyltransferase</keyword>
<dbReference type="GO" id="GO:0006099">
    <property type="term" value="P:tricarboxylic acid cycle"/>
    <property type="evidence" value="ECO:0007669"/>
    <property type="project" value="TreeGrafter"/>
</dbReference>
<evidence type="ECO:0000256" key="6">
    <source>
        <dbReference type="ARBA" id="ARBA00022516"/>
    </source>
</evidence>
<reference evidence="15" key="1">
    <citation type="journal article" date="2016" name="Sci. Rep.">
        <title>Nitrogen-induced metabolic changes and molecular determinants of carbon allocation in Dunaliella tertiolecta.</title>
        <authorList>
            <person name="Tan K.W."/>
            <person name="Lin H."/>
            <person name="Shen H."/>
            <person name="Lee Y.K."/>
        </authorList>
    </citation>
    <scope>NUCLEOTIDE SEQUENCE</scope>
</reference>
<dbReference type="InterPro" id="IPR056749">
    <property type="entry name" value="Citrate_synth_N"/>
</dbReference>
<evidence type="ECO:0000256" key="10">
    <source>
        <dbReference type="ARBA" id="ARBA00023098"/>
    </source>
</evidence>
<dbReference type="GO" id="GO:0042709">
    <property type="term" value="C:succinate-CoA ligase complex"/>
    <property type="evidence" value="ECO:0007669"/>
    <property type="project" value="TreeGrafter"/>
</dbReference>
<comment type="subunit">
    <text evidence="3">Heterooctamer of 4 alpha and 4 beta chains.</text>
</comment>
<dbReference type="GO" id="GO:0005829">
    <property type="term" value="C:cytosol"/>
    <property type="evidence" value="ECO:0007669"/>
    <property type="project" value="TreeGrafter"/>
</dbReference>
<name>A0A2U8JGK6_DUNTE</name>
<sequence>MARKKVREYDAKRILKARFEGVIGKTLPIQVAQVTSSTDYKDLLQQHPWLGSSKLVVKPDMLFGQRGKHDLVGLNLSWSQAEAFVKERIGKTVTVNECTGPVTTFIVEPFMPHKEEMYMCIQSNRLDYEVSFSAMGGVSIEEHWDQLSSIKVDATAQDLSSEAVAPLTAKLPLETRGRVGDFIRAMFKVFLDVDATLIEMNPFTFDLTGEPFPLDIRMELDDTAQFRSGSKWCGAEFPLPFGRTLAPAEEHVQSMDETTGASLKFTVLNPKGRVWLMVAGGGASVIYTDTVGDLGFAQELGNYGEYSGAPNTNETYQYARTVLSCATANSDGRARALLIGGGIANFTNVAATFQGIIKALRESSEALIAAKVFTFVRRGGPNYLEGLDMMRALGSEIGVPIEVYGPESSMTGICANAIERIKADKY</sequence>
<dbReference type="InterPro" id="IPR032263">
    <property type="entry name" value="Citrate-bd"/>
</dbReference>
<dbReference type="AlphaFoldDB" id="A0A2U8JGK6"/>
<evidence type="ECO:0000256" key="9">
    <source>
        <dbReference type="ARBA" id="ARBA00022840"/>
    </source>
</evidence>
<evidence type="ECO:0000256" key="4">
    <source>
        <dbReference type="ARBA" id="ARBA00012639"/>
    </source>
</evidence>
<comment type="similarity">
    <text evidence="2">Belongs to the succinate/malate CoA ligase beta subunit family.</text>
</comment>
<evidence type="ECO:0000259" key="13">
    <source>
        <dbReference type="Pfam" id="PF16114"/>
    </source>
</evidence>
<accession>A0A2U8JGK6</accession>
<comment type="subcellular location">
    <subcellularLocation>
        <location evidence="1">Cytoplasm</location>
    </subcellularLocation>
</comment>
<evidence type="ECO:0000256" key="5">
    <source>
        <dbReference type="ARBA" id="ARBA00022490"/>
    </source>
</evidence>
<evidence type="ECO:0000256" key="12">
    <source>
        <dbReference type="ARBA" id="ARBA00047593"/>
    </source>
</evidence>
<proteinExistence type="evidence at transcript level"/>
<evidence type="ECO:0000256" key="2">
    <source>
        <dbReference type="ARBA" id="ARBA00009182"/>
    </source>
</evidence>
<dbReference type="Gene3D" id="3.40.50.261">
    <property type="entry name" value="Succinyl-CoA synthetase domains"/>
    <property type="match status" value="1"/>
</dbReference>
<dbReference type="PANTHER" id="PTHR11815">
    <property type="entry name" value="SUCCINYL-COA SYNTHETASE BETA CHAIN"/>
    <property type="match status" value="1"/>
</dbReference>